<evidence type="ECO:0000313" key="2">
    <source>
        <dbReference type="Proteomes" id="UP001147747"/>
    </source>
</evidence>
<dbReference type="Proteomes" id="UP001147747">
    <property type="component" value="Unassembled WGS sequence"/>
</dbReference>
<dbReference type="RefSeq" id="XP_056494307.1">
    <property type="nucleotide sequence ID" value="XM_056625725.1"/>
</dbReference>
<dbReference type="GeneID" id="81364705"/>
<comment type="caution">
    <text evidence="1">The sequence shown here is derived from an EMBL/GenBank/DDBJ whole genome shotgun (WGS) entry which is preliminary data.</text>
</comment>
<evidence type="ECO:0000313" key="1">
    <source>
        <dbReference type="EMBL" id="KAJ5414461.1"/>
    </source>
</evidence>
<reference evidence="1" key="1">
    <citation type="submission" date="2022-12" db="EMBL/GenBank/DDBJ databases">
        <authorList>
            <person name="Petersen C."/>
        </authorList>
    </citation>
    <scope>NUCLEOTIDE SEQUENCE</scope>
    <source>
        <strain evidence="1">IBT 29677</strain>
    </source>
</reference>
<gene>
    <name evidence="1" type="ORF">N7509_001088</name>
</gene>
<dbReference type="AlphaFoldDB" id="A0A9W9WBR3"/>
<name>A0A9W9WBR3_9EURO</name>
<protein>
    <submittedName>
        <fullName evidence="1">Transcriptional regulator family: Centromere protein B DNA-binding region</fullName>
    </submittedName>
</protein>
<keyword evidence="1" id="KW-0238">DNA-binding</keyword>
<dbReference type="OrthoDB" id="4324149at2759"/>
<dbReference type="GO" id="GO:0003677">
    <property type="term" value="F:DNA binding"/>
    <property type="evidence" value="ECO:0007669"/>
    <property type="project" value="UniProtKB-KW"/>
</dbReference>
<keyword evidence="2" id="KW-1185">Reference proteome</keyword>
<reference evidence="1" key="2">
    <citation type="journal article" date="2023" name="IMA Fungus">
        <title>Comparative genomic study of the Penicillium genus elucidates a diverse pangenome and 15 lateral gene transfer events.</title>
        <authorList>
            <person name="Petersen C."/>
            <person name="Sorensen T."/>
            <person name="Nielsen M.R."/>
            <person name="Sondergaard T.E."/>
            <person name="Sorensen J.L."/>
            <person name="Fitzpatrick D.A."/>
            <person name="Frisvad J.C."/>
            <person name="Nielsen K.L."/>
        </authorList>
    </citation>
    <scope>NUCLEOTIDE SEQUENCE</scope>
    <source>
        <strain evidence="1">IBT 29677</strain>
    </source>
</reference>
<proteinExistence type="predicted"/>
<organism evidence="1 2">
    <name type="scientific">Penicillium cosmopolitanum</name>
    <dbReference type="NCBI Taxonomy" id="1131564"/>
    <lineage>
        <taxon>Eukaryota</taxon>
        <taxon>Fungi</taxon>
        <taxon>Dikarya</taxon>
        <taxon>Ascomycota</taxon>
        <taxon>Pezizomycotina</taxon>
        <taxon>Eurotiomycetes</taxon>
        <taxon>Eurotiomycetidae</taxon>
        <taxon>Eurotiales</taxon>
        <taxon>Aspergillaceae</taxon>
        <taxon>Penicillium</taxon>
    </lineage>
</organism>
<accession>A0A9W9WBR3</accession>
<sequence length="164" mass="18825">MPKSSKTDESRVSEACKAANALKKPNISRIARDFGVPYQTLYRRIRKGRTLISGRKPTNIALTDKQEQALVGWVLFIESVNIPIAPAILSHKTHKFIQTTLDYNIIPFCFYAHSTYICQPLDRKPFLALKQYFKKQNNLYTFWSGKVAKKSEFLRIISKVRATA</sequence>
<dbReference type="EMBL" id="JAPZBU010000003">
    <property type="protein sequence ID" value="KAJ5414461.1"/>
    <property type="molecule type" value="Genomic_DNA"/>
</dbReference>